<dbReference type="GO" id="GO:0016491">
    <property type="term" value="F:oxidoreductase activity"/>
    <property type="evidence" value="ECO:0007669"/>
    <property type="project" value="InterPro"/>
</dbReference>
<feature type="domain" description="Enoyl reductase (ER)" evidence="1">
    <location>
        <begin position="10"/>
        <end position="309"/>
    </location>
</feature>
<dbReference type="OrthoDB" id="9792162at2"/>
<dbReference type="Gene3D" id="3.40.50.720">
    <property type="entry name" value="NAD(P)-binding Rossmann-like Domain"/>
    <property type="match status" value="1"/>
</dbReference>
<dbReference type="SUPFAM" id="SSF51735">
    <property type="entry name" value="NAD(P)-binding Rossmann-fold domains"/>
    <property type="match status" value="1"/>
</dbReference>
<evidence type="ECO:0000259" key="1">
    <source>
        <dbReference type="SMART" id="SM00829"/>
    </source>
</evidence>
<evidence type="ECO:0000313" key="3">
    <source>
        <dbReference type="Proteomes" id="UP000051249"/>
    </source>
</evidence>
<dbReference type="AlphaFoldDB" id="A0A0R2NGF7"/>
<protein>
    <submittedName>
        <fullName evidence="2">Oxidoreductase</fullName>
    </submittedName>
</protein>
<evidence type="ECO:0000313" key="2">
    <source>
        <dbReference type="EMBL" id="KRO24910.1"/>
    </source>
</evidence>
<gene>
    <name evidence="2" type="ORF">IV88_GL000574</name>
</gene>
<dbReference type="Pfam" id="PF08240">
    <property type="entry name" value="ADH_N"/>
    <property type="match status" value="1"/>
</dbReference>
<dbReference type="InterPro" id="IPR011032">
    <property type="entry name" value="GroES-like_sf"/>
</dbReference>
<dbReference type="InterPro" id="IPR013154">
    <property type="entry name" value="ADH-like_N"/>
</dbReference>
<dbReference type="PANTHER" id="PTHR44013:SF1">
    <property type="entry name" value="ZINC-TYPE ALCOHOL DEHYDROGENASE-LIKE PROTEIN C16A3.02C"/>
    <property type="match status" value="1"/>
</dbReference>
<dbReference type="InterPro" id="IPR013149">
    <property type="entry name" value="ADH-like_C"/>
</dbReference>
<accession>A0A0R2NGF7</accession>
<comment type="caution">
    <text evidence="2">The sequence shown here is derived from an EMBL/GenBank/DDBJ whole genome shotgun (WGS) entry which is preliminary data.</text>
</comment>
<dbReference type="Pfam" id="PF00107">
    <property type="entry name" value="ADH_zinc_N"/>
    <property type="match status" value="1"/>
</dbReference>
<sequence>MKAITIDSLGEQSKFKLTEIDQPKPNDDEVLINIKAFSINPMDVAAKLGALNSPFPDNWSFPLVLGWDMSGIIVEVGSNITEYKVGDRVFGELRNDHAGNNGSYAEYCATDTSQLAKIPEKLSFAQAAALPIAGLTAYQAITESLDVQPEQHILIQGGAGGVGSIAVQVAKLRGAHVAATAGPAHIQMLQDLGVDQVINYHDVQPKDVLHDIDGVFDTVGDIEGGLATLRSDGKLITIAAQPTSEQLNGSQHVAFQFTHGTSKMLTELGGLIADGEVKQEVETLPFSAESVNNAQDRVGDRHVTGKLVITL</sequence>
<dbReference type="InterPro" id="IPR052733">
    <property type="entry name" value="Chloroplast_QOR"/>
</dbReference>
<keyword evidence="3" id="KW-1185">Reference proteome</keyword>
<dbReference type="PANTHER" id="PTHR44013">
    <property type="entry name" value="ZINC-TYPE ALCOHOL DEHYDROGENASE-LIKE PROTEIN C16A3.02C"/>
    <property type="match status" value="1"/>
</dbReference>
<dbReference type="InterPro" id="IPR020843">
    <property type="entry name" value="ER"/>
</dbReference>
<dbReference type="SMART" id="SM00829">
    <property type="entry name" value="PKS_ER"/>
    <property type="match status" value="1"/>
</dbReference>
<dbReference type="EMBL" id="JQCQ01000019">
    <property type="protein sequence ID" value="KRO24910.1"/>
    <property type="molecule type" value="Genomic_DNA"/>
</dbReference>
<dbReference type="SUPFAM" id="SSF50129">
    <property type="entry name" value="GroES-like"/>
    <property type="match status" value="1"/>
</dbReference>
<dbReference type="InterPro" id="IPR036291">
    <property type="entry name" value="NAD(P)-bd_dom_sf"/>
</dbReference>
<dbReference type="Proteomes" id="UP000051249">
    <property type="component" value="Unassembled WGS sequence"/>
</dbReference>
<dbReference type="PATRIC" id="fig|480391.4.peg.582"/>
<dbReference type="Gene3D" id="3.90.180.10">
    <property type="entry name" value="Medium-chain alcohol dehydrogenases, catalytic domain"/>
    <property type="match status" value="1"/>
</dbReference>
<name>A0A0R2NGF7_9LACO</name>
<proteinExistence type="predicted"/>
<dbReference type="RefSeq" id="WP_057799670.1">
    <property type="nucleotide sequence ID" value="NZ_BJZZ01000020.1"/>
</dbReference>
<reference evidence="2 3" key="1">
    <citation type="journal article" date="2015" name="Genome Announc.">
        <title>Expanding the biotechnology potential of lactobacilli through comparative genomics of 213 strains and associated genera.</title>
        <authorList>
            <person name="Sun Z."/>
            <person name="Harris H.M."/>
            <person name="McCann A."/>
            <person name="Guo C."/>
            <person name="Argimon S."/>
            <person name="Zhang W."/>
            <person name="Yang X."/>
            <person name="Jeffery I.B."/>
            <person name="Cooney J.C."/>
            <person name="Kagawa T.F."/>
            <person name="Liu W."/>
            <person name="Song Y."/>
            <person name="Salvetti E."/>
            <person name="Wrobel A."/>
            <person name="Rasinkangas P."/>
            <person name="Parkhill J."/>
            <person name="Rea M.C."/>
            <person name="O'Sullivan O."/>
            <person name="Ritari J."/>
            <person name="Douillard F.P."/>
            <person name="Paul Ross R."/>
            <person name="Yang R."/>
            <person name="Briner A.E."/>
            <person name="Felis G.E."/>
            <person name="de Vos W.M."/>
            <person name="Barrangou R."/>
            <person name="Klaenhammer T.R."/>
            <person name="Caufield P.W."/>
            <person name="Cui Y."/>
            <person name="Zhang H."/>
            <person name="O'Toole P.W."/>
        </authorList>
    </citation>
    <scope>NUCLEOTIDE SEQUENCE [LARGE SCALE GENOMIC DNA]</scope>
    <source>
        <strain evidence="2 3">DSM 23026</strain>
    </source>
</reference>
<dbReference type="CDD" id="cd05289">
    <property type="entry name" value="MDR_like_2"/>
    <property type="match status" value="1"/>
</dbReference>
<organism evidence="2 3">
    <name type="scientific">Pediococcus argentinicus</name>
    <dbReference type="NCBI Taxonomy" id="480391"/>
    <lineage>
        <taxon>Bacteria</taxon>
        <taxon>Bacillati</taxon>
        <taxon>Bacillota</taxon>
        <taxon>Bacilli</taxon>
        <taxon>Lactobacillales</taxon>
        <taxon>Lactobacillaceae</taxon>
        <taxon>Pediococcus</taxon>
    </lineage>
</organism>